<evidence type="ECO:0000313" key="11">
    <source>
        <dbReference type="Proteomes" id="UP000198823"/>
    </source>
</evidence>
<dbReference type="EMBL" id="FNAR01000001">
    <property type="protein sequence ID" value="SDD84973.1"/>
    <property type="molecule type" value="Genomic_DNA"/>
</dbReference>
<evidence type="ECO:0000256" key="5">
    <source>
        <dbReference type="ARBA" id="ARBA00022989"/>
    </source>
</evidence>
<feature type="domain" description="SSD" evidence="9">
    <location>
        <begin position="895"/>
        <end position="1022"/>
    </location>
</feature>
<evidence type="ECO:0000256" key="7">
    <source>
        <dbReference type="SAM" id="Phobius"/>
    </source>
</evidence>
<dbReference type="Pfam" id="PF03176">
    <property type="entry name" value="MMPL"/>
    <property type="match status" value="2"/>
</dbReference>
<evidence type="ECO:0000256" key="6">
    <source>
        <dbReference type="ARBA" id="ARBA00023136"/>
    </source>
</evidence>
<feature type="transmembrane region" description="Helical" evidence="7">
    <location>
        <begin position="180"/>
        <end position="196"/>
    </location>
</feature>
<evidence type="ECO:0000256" key="3">
    <source>
        <dbReference type="ARBA" id="ARBA00022475"/>
    </source>
</evidence>
<gene>
    <name evidence="10" type="ORF">SAMN04488126_101295</name>
</gene>
<dbReference type="InterPro" id="IPR000731">
    <property type="entry name" value="SSD"/>
</dbReference>
<keyword evidence="4 7" id="KW-0812">Transmembrane</keyword>
<comment type="subcellular location">
    <subcellularLocation>
        <location evidence="1">Cell membrane</location>
        <topology evidence="1">Multi-pass membrane protein</topology>
    </subcellularLocation>
</comment>
<evidence type="ECO:0000313" key="10">
    <source>
        <dbReference type="EMBL" id="SDD84973.1"/>
    </source>
</evidence>
<dbReference type="PANTHER" id="PTHR33406:SF6">
    <property type="entry name" value="MEMBRANE PROTEIN YDGH-RELATED"/>
    <property type="match status" value="1"/>
</dbReference>
<dbReference type="InterPro" id="IPR004869">
    <property type="entry name" value="MMPL_dom"/>
</dbReference>
<evidence type="ECO:0000256" key="1">
    <source>
        <dbReference type="ARBA" id="ARBA00004651"/>
    </source>
</evidence>
<feature type="chain" id="PRO_5039188579" evidence="8">
    <location>
        <begin position="23"/>
        <end position="1030"/>
    </location>
</feature>
<feature type="transmembrane region" description="Helical" evidence="7">
    <location>
        <begin position="283"/>
        <end position="305"/>
    </location>
</feature>
<feature type="transmembrane region" description="Helical" evidence="7">
    <location>
        <begin position="928"/>
        <end position="947"/>
    </location>
</feature>
<proteinExistence type="inferred from homology"/>
<feature type="transmembrane region" description="Helical" evidence="7">
    <location>
        <begin position="361"/>
        <end position="381"/>
    </location>
</feature>
<keyword evidence="6 7" id="KW-0472">Membrane</keyword>
<organism evidence="10 11">
    <name type="scientific">Bhargavaea beijingensis</name>
    <dbReference type="NCBI Taxonomy" id="426756"/>
    <lineage>
        <taxon>Bacteria</taxon>
        <taxon>Bacillati</taxon>
        <taxon>Bacillota</taxon>
        <taxon>Bacilli</taxon>
        <taxon>Bacillales</taxon>
        <taxon>Caryophanaceae</taxon>
        <taxon>Bhargavaea</taxon>
    </lineage>
</organism>
<reference evidence="10 11" key="1">
    <citation type="submission" date="2016-10" db="EMBL/GenBank/DDBJ databases">
        <authorList>
            <person name="de Groot N.N."/>
        </authorList>
    </citation>
    <scope>NUCLEOTIDE SEQUENCE [LARGE SCALE GENOMIC DNA]</scope>
    <source>
        <strain evidence="10 11">CGMCC 1.6762</strain>
    </source>
</reference>
<dbReference type="SUPFAM" id="SSF82866">
    <property type="entry name" value="Multidrug efflux transporter AcrB transmembrane domain"/>
    <property type="match status" value="2"/>
</dbReference>
<feature type="transmembrane region" description="Helical" evidence="7">
    <location>
        <begin position="203"/>
        <end position="224"/>
    </location>
</feature>
<dbReference type="InterPro" id="IPR050545">
    <property type="entry name" value="Mycobact_MmpL"/>
</dbReference>
<dbReference type="STRING" id="426756.SAMN04488126_101295"/>
<feature type="transmembrane region" description="Helical" evidence="7">
    <location>
        <begin position="892"/>
        <end position="916"/>
    </location>
</feature>
<name>A0A1G6Y4S5_9BACL</name>
<feature type="signal peptide" evidence="8">
    <location>
        <begin position="1"/>
        <end position="22"/>
    </location>
</feature>
<dbReference type="Gene3D" id="1.20.1640.10">
    <property type="entry name" value="Multidrug efflux transporter AcrB transmembrane domain"/>
    <property type="match status" value="2"/>
</dbReference>
<comment type="similarity">
    <text evidence="2">Belongs to the resistance-nodulation-cell division (RND) (TC 2.A.6) family. MmpL subfamily.</text>
</comment>
<protein>
    <submittedName>
        <fullName evidence="10">Putative drug exporter of the RND superfamily</fullName>
    </submittedName>
</protein>
<dbReference type="GO" id="GO:0005886">
    <property type="term" value="C:plasma membrane"/>
    <property type="evidence" value="ECO:0007669"/>
    <property type="project" value="UniProtKB-SubCell"/>
</dbReference>
<evidence type="ECO:0000256" key="8">
    <source>
        <dbReference type="SAM" id="SignalP"/>
    </source>
</evidence>
<dbReference type="PANTHER" id="PTHR33406">
    <property type="entry name" value="MEMBRANE PROTEIN MJ1562-RELATED"/>
    <property type="match status" value="1"/>
</dbReference>
<dbReference type="AlphaFoldDB" id="A0A1G6Y4S5"/>
<feature type="transmembrane region" description="Helical" evidence="7">
    <location>
        <begin position="311"/>
        <end position="333"/>
    </location>
</feature>
<accession>A0A1G6Y4S5</accession>
<keyword evidence="3" id="KW-1003">Cell membrane</keyword>
<keyword evidence="8" id="KW-0732">Signal</keyword>
<evidence type="ECO:0000256" key="2">
    <source>
        <dbReference type="ARBA" id="ARBA00010157"/>
    </source>
</evidence>
<dbReference type="Gene3D" id="1.10.287.950">
    <property type="entry name" value="Methyl-accepting chemotaxis protein"/>
    <property type="match status" value="1"/>
</dbReference>
<feature type="transmembrane region" description="Helical" evidence="7">
    <location>
        <begin position="236"/>
        <end position="255"/>
    </location>
</feature>
<dbReference type="OrthoDB" id="9782006at2"/>
<sequence length="1030" mass="110172">MMKTKTSRIAALVLWLAAAVLAVVTMPDMEQLVREKGQITIPDSFQSVVADEMAKDLSGDGDRYELIAVFNSGNQKELTDAQKEEIRSVIDRMEKDREKLGIKDLLTPFDSEEAEAQLASEDGTTYLAQISVDEKQGELKDVREDIREAVQAEGIDTYLTGAGLITDDFSSSTQDGVKKTELIAVVFIVLILIAVFRSPVVPFISLLGVGVSYLVSLGVVTQLVDKLDFPFSNFTQVFLVVILFGIGTDYNILLFTRFKEELSRQESKVAALLETYRTAGKTVLYSGVAVMIGVAVLALAEFSLYQSTSAIGIGVAVLLLVLMTLNPFFMALLGKKMFWPSKKFEGHGDSKLWHFLSGQSVLRPFLALLFTLAICVPFILLHDGGLNYNDLYEVDDKYESKQGINVIEKHFEPGFASPAAVMIQTDEPMDSQEALKTLDELAGKISKVDGVSKVLSPTRPAGERIGELYIDDQSKTLNNGLGDAKSGVEEIRGGLSDAEGQVGSGSSTDLSNVQRLIDGTGELRRGAASLQDALGQVTAGMQNGAAGAGEIRQGLATVNENVRTLQNGVADLHDGYTAIESGLGSFTQSFNSIREAVAGARGAFGQIEASLTALIESNPDMAQDPNVRQALGTAKAAQEQLNGLAAQLEQMAPQYEGVLAKFREANASLQSVEDGLAALQTGVGQLQTGASELESGLNEGATGAGRIRQESGGLATGLDTVNDGQRQLMAGLSDLQEKMGKLQSGLAASTEGLGQVSEGLEEAQSYLGGLSDSEASGTFYVPEDVLEGEDFQQALDMYMSPDRKTAKMTVILDVNPFSAEAMEVVQEVRDQAQSAVKGTDLADAELAVGGKSSQNADLQEMSAGDFSRTAAIMLVGIAIVLIFITRSVYQPIFIILSLVLSYFTALGVTELLSGWFLGMTELGWNVPFFSFIMIVALGVDYSIFLMMRYKETGGHPKQAIVDAARHMGSVVISAAIILGGTFAALIPSGILTLIQVAIVVIIGLVLLAFVMMPSLLPALIALSNRTKKEN</sequence>
<dbReference type="Proteomes" id="UP000198823">
    <property type="component" value="Unassembled WGS sequence"/>
</dbReference>
<keyword evidence="5 7" id="KW-1133">Transmembrane helix</keyword>
<evidence type="ECO:0000259" key="9">
    <source>
        <dbReference type="PROSITE" id="PS50156"/>
    </source>
</evidence>
<feature type="transmembrane region" description="Helical" evidence="7">
    <location>
        <begin position="996"/>
        <end position="1022"/>
    </location>
</feature>
<dbReference type="SUPFAM" id="SSF58104">
    <property type="entry name" value="Methyl-accepting chemotaxis protein (MCP) signaling domain"/>
    <property type="match status" value="1"/>
</dbReference>
<evidence type="ECO:0000256" key="4">
    <source>
        <dbReference type="ARBA" id="ARBA00022692"/>
    </source>
</evidence>
<feature type="transmembrane region" description="Helical" evidence="7">
    <location>
        <begin position="968"/>
        <end position="990"/>
    </location>
</feature>
<dbReference type="RefSeq" id="WP_092093615.1">
    <property type="nucleotide sequence ID" value="NZ_FNAR01000001.1"/>
</dbReference>
<feature type="transmembrane region" description="Helical" evidence="7">
    <location>
        <begin position="866"/>
        <end position="885"/>
    </location>
</feature>
<dbReference type="PROSITE" id="PS50156">
    <property type="entry name" value="SSD"/>
    <property type="match status" value="1"/>
</dbReference>